<protein>
    <submittedName>
        <fullName evidence="7">Glycosyltransferase family 64 protein</fullName>
    </submittedName>
</protein>
<name>A0A9P9DAH5_9HYPO</name>
<reference evidence="7" key="1">
    <citation type="journal article" date="2021" name="Nat. Commun.">
        <title>Genetic determinants of endophytism in the Arabidopsis root mycobiome.</title>
        <authorList>
            <person name="Mesny F."/>
            <person name="Miyauchi S."/>
            <person name="Thiergart T."/>
            <person name="Pickel B."/>
            <person name="Atanasova L."/>
            <person name="Karlsson M."/>
            <person name="Huettel B."/>
            <person name="Barry K.W."/>
            <person name="Haridas S."/>
            <person name="Chen C."/>
            <person name="Bauer D."/>
            <person name="Andreopoulos W."/>
            <person name="Pangilinan J."/>
            <person name="LaButti K."/>
            <person name="Riley R."/>
            <person name="Lipzen A."/>
            <person name="Clum A."/>
            <person name="Drula E."/>
            <person name="Henrissat B."/>
            <person name="Kohler A."/>
            <person name="Grigoriev I.V."/>
            <person name="Martin F.M."/>
            <person name="Hacquard S."/>
        </authorList>
    </citation>
    <scope>NUCLEOTIDE SEQUENCE</scope>
    <source>
        <strain evidence="7">MPI-CAGE-AT-0021</strain>
    </source>
</reference>
<dbReference type="InterPro" id="IPR004263">
    <property type="entry name" value="Exostosin"/>
</dbReference>
<dbReference type="GO" id="GO:0016020">
    <property type="term" value="C:membrane"/>
    <property type="evidence" value="ECO:0007669"/>
    <property type="project" value="UniProtKB-SubCell"/>
</dbReference>
<comment type="subcellular location">
    <subcellularLocation>
        <location evidence="1">Membrane</location>
    </subcellularLocation>
</comment>
<dbReference type="InterPro" id="IPR029044">
    <property type="entry name" value="Nucleotide-diphossugar_trans"/>
</dbReference>
<gene>
    <name evidence="7" type="ORF">B0J13DRAFT_514778</name>
</gene>
<comment type="caution">
    <text evidence="7">The sequence shown here is derived from an EMBL/GenBank/DDBJ whole genome shotgun (WGS) entry which is preliminary data.</text>
</comment>
<evidence type="ECO:0000256" key="3">
    <source>
        <dbReference type="ARBA" id="ARBA00023136"/>
    </source>
</evidence>
<keyword evidence="5" id="KW-0812">Transmembrane</keyword>
<evidence type="ECO:0000256" key="2">
    <source>
        <dbReference type="ARBA" id="ARBA00022679"/>
    </source>
</evidence>
<keyword evidence="3 5" id="KW-0472">Membrane</keyword>
<dbReference type="OrthoDB" id="1733656at2759"/>
<evidence type="ECO:0000313" key="8">
    <source>
        <dbReference type="Proteomes" id="UP000717696"/>
    </source>
</evidence>
<feature type="transmembrane region" description="Helical" evidence="5">
    <location>
        <begin position="27"/>
        <end position="47"/>
    </location>
</feature>
<dbReference type="AlphaFoldDB" id="A0A9P9DAH5"/>
<evidence type="ECO:0000256" key="5">
    <source>
        <dbReference type="SAM" id="Phobius"/>
    </source>
</evidence>
<dbReference type="Proteomes" id="UP000717696">
    <property type="component" value="Unassembled WGS sequence"/>
</dbReference>
<accession>A0A9P9DAH5</accession>
<evidence type="ECO:0000313" key="7">
    <source>
        <dbReference type="EMBL" id="KAH7115394.1"/>
    </source>
</evidence>
<evidence type="ECO:0000259" key="6">
    <source>
        <dbReference type="Pfam" id="PF09258"/>
    </source>
</evidence>
<dbReference type="Gene3D" id="3.90.550.10">
    <property type="entry name" value="Spore Coat Polysaccharide Biosynthesis Protein SpsA, Chain A"/>
    <property type="match status" value="1"/>
</dbReference>
<dbReference type="GO" id="GO:0016757">
    <property type="term" value="F:glycosyltransferase activity"/>
    <property type="evidence" value="ECO:0007669"/>
    <property type="project" value="InterPro"/>
</dbReference>
<sequence length="347" mass="39720">MNSNAKATPTIPDWFASLPQWLSRKGATILAAVSLSLLFLFFLTTLGSDLPVPAVAPQVAPPNGPSLAGLPECPQRQKASPDIWNAAEAKYRDLMDDKFTITILTYQRLELLTDTLEFLTSEKSPSLYEILVVWNDQGKVPPNDYVASYNVSVRFIRTPRNSMNMKFIPYAEYRTKAVLLHDDDVHYEHLDMELAFQTWRQRGQYQIVGAFGRCVIMGPDGQWRTNNCSDREYYNLVLTGLLFTHISYLDYFSSADPLMMKIRNYIDQIFNCDDFAFNYVAQMLSCTGPYQVTGPKIAFNAHPKIGISRTKNNIQTRWQCVRDFTEFFGYMPLKNTSEHILRGVLPW</sequence>
<evidence type="ECO:0000256" key="4">
    <source>
        <dbReference type="ARBA" id="ARBA00023157"/>
    </source>
</evidence>
<dbReference type="PANTHER" id="PTHR48261:SF2">
    <property type="entry name" value="ACETYLGLUCOSAMINYLTRANSFERASE"/>
    <property type="match status" value="1"/>
</dbReference>
<keyword evidence="8" id="KW-1185">Reference proteome</keyword>
<dbReference type="InterPro" id="IPR015338">
    <property type="entry name" value="GT64_dom"/>
</dbReference>
<organism evidence="7 8">
    <name type="scientific">Dactylonectria estremocensis</name>
    <dbReference type="NCBI Taxonomy" id="1079267"/>
    <lineage>
        <taxon>Eukaryota</taxon>
        <taxon>Fungi</taxon>
        <taxon>Dikarya</taxon>
        <taxon>Ascomycota</taxon>
        <taxon>Pezizomycotina</taxon>
        <taxon>Sordariomycetes</taxon>
        <taxon>Hypocreomycetidae</taxon>
        <taxon>Hypocreales</taxon>
        <taxon>Nectriaceae</taxon>
        <taxon>Dactylonectria</taxon>
    </lineage>
</organism>
<dbReference type="PANTHER" id="PTHR48261">
    <property type="entry name" value="ACETYLGLUCOSAMINYLTRANSFERASE"/>
    <property type="match status" value="1"/>
</dbReference>
<keyword evidence="4" id="KW-1015">Disulfide bond</keyword>
<keyword evidence="5" id="KW-1133">Transmembrane helix</keyword>
<feature type="domain" description="Glycosyl transferase 64" evidence="6">
    <location>
        <begin position="99"/>
        <end position="337"/>
    </location>
</feature>
<dbReference type="SUPFAM" id="SSF53448">
    <property type="entry name" value="Nucleotide-diphospho-sugar transferases"/>
    <property type="match status" value="1"/>
</dbReference>
<proteinExistence type="predicted"/>
<keyword evidence="2" id="KW-0808">Transferase</keyword>
<dbReference type="Pfam" id="PF09258">
    <property type="entry name" value="Glyco_transf_64"/>
    <property type="match status" value="1"/>
</dbReference>
<evidence type="ECO:0000256" key="1">
    <source>
        <dbReference type="ARBA" id="ARBA00004370"/>
    </source>
</evidence>
<dbReference type="EMBL" id="JAGMUU010000039">
    <property type="protein sequence ID" value="KAH7115394.1"/>
    <property type="molecule type" value="Genomic_DNA"/>
</dbReference>